<dbReference type="EMBL" id="GBXM01091547">
    <property type="protein sequence ID" value="JAH17030.1"/>
    <property type="molecule type" value="Transcribed_RNA"/>
</dbReference>
<dbReference type="AlphaFoldDB" id="A0A0E9QL04"/>
<reference evidence="1" key="2">
    <citation type="journal article" date="2015" name="Fish Shellfish Immunol.">
        <title>Early steps in the European eel (Anguilla anguilla)-Vibrio vulnificus interaction in the gills: Role of the RtxA13 toxin.</title>
        <authorList>
            <person name="Callol A."/>
            <person name="Pajuelo D."/>
            <person name="Ebbesson L."/>
            <person name="Teles M."/>
            <person name="MacKenzie S."/>
            <person name="Amaro C."/>
        </authorList>
    </citation>
    <scope>NUCLEOTIDE SEQUENCE</scope>
</reference>
<reference evidence="1" key="1">
    <citation type="submission" date="2014-11" db="EMBL/GenBank/DDBJ databases">
        <authorList>
            <person name="Amaro Gonzalez C."/>
        </authorList>
    </citation>
    <scope>NUCLEOTIDE SEQUENCE</scope>
</reference>
<proteinExistence type="predicted"/>
<organism evidence="1">
    <name type="scientific">Anguilla anguilla</name>
    <name type="common">European freshwater eel</name>
    <name type="synonym">Muraena anguilla</name>
    <dbReference type="NCBI Taxonomy" id="7936"/>
    <lineage>
        <taxon>Eukaryota</taxon>
        <taxon>Metazoa</taxon>
        <taxon>Chordata</taxon>
        <taxon>Craniata</taxon>
        <taxon>Vertebrata</taxon>
        <taxon>Euteleostomi</taxon>
        <taxon>Actinopterygii</taxon>
        <taxon>Neopterygii</taxon>
        <taxon>Teleostei</taxon>
        <taxon>Anguilliformes</taxon>
        <taxon>Anguillidae</taxon>
        <taxon>Anguilla</taxon>
    </lineage>
</organism>
<sequence length="17" mass="1838">MSGSQPTNNVKPTPDQH</sequence>
<protein>
    <submittedName>
        <fullName evidence="1">Uncharacterized protein</fullName>
    </submittedName>
</protein>
<accession>A0A0E9QL04</accession>
<evidence type="ECO:0000313" key="1">
    <source>
        <dbReference type="EMBL" id="JAH17030.1"/>
    </source>
</evidence>
<name>A0A0E9QL04_ANGAN</name>